<dbReference type="InParanoid" id="A0A6P3FQF6"/>
<evidence type="ECO:0000256" key="6">
    <source>
        <dbReference type="ARBA" id="ARBA00022692"/>
    </source>
</evidence>
<evidence type="ECO:0000256" key="12">
    <source>
        <dbReference type="ARBA" id="ARBA00023224"/>
    </source>
</evidence>
<keyword evidence="5 13" id="KW-0589">Pheromone response</keyword>
<dbReference type="GO" id="GO:0016503">
    <property type="term" value="F:pheromone receptor activity"/>
    <property type="evidence" value="ECO:0007669"/>
    <property type="project" value="InterPro"/>
</dbReference>
<dbReference type="Proteomes" id="UP000515203">
    <property type="component" value="Unplaced"/>
</dbReference>
<dbReference type="PROSITE" id="PS50262">
    <property type="entry name" value="G_PROTEIN_RECEP_F1_2"/>
    <property type="match status" value="1"/>
</dbReference>
<keyword evidence="8 13" id="KW-0297">G-protein coupled receptor</keyword>
<dbReference type="GO" id="GO:0007606">
    <property type="term" value="P:sensory perception of chemical stimulus"/>
    <property type="evidence" value="ECO:0007669"/>
    <property type="project" value="UniProtKB-ARBA"/>
</dbReference>
<dbReference type="GO" id="GO:0005886">
    <property type="term" value="C:plasma membrane"/>
    <property type="evidence" value="ECO:0007669"/>
    <property type="project" value="UniProtKB-SubCell"/>
</dbReference>
<reference evidence="16" key="1">
    <citation type="submission" date="2025-08" db="UniProtKB">
        <authorList>
            <consortium name="RefSeq"/>
        </authorList>
    </citation>
    <scope>IDENTIFICATION</scope>
</reference>
<keyword evidence="12 13" id="KW-0807">Transducer</keyword>
<evidence type="ECO:0000256" key="7">
    <source>
        <dbReference type="ARBA" id="ARBA00022989"/>
    </source>
</evidence>
<evidence type="ECO:0000313" key="15">
    <source>
        <dbReference type="Proteomes" id="UP000515203"/>
    </source>
</evidence>
<dbReference type="GO" id="GO:0019236">
    <property type="term" value="P:response to pheromone"/>
    <property type="evidence" value="ECO:0007669"/>
    <property type="project" value="UniProtKB-KW"/>
</dbReference>
<gene>
    <name evidence="16" type="primary">LOC101567173</name>
</gene>
<dbReference type="FunFam" id="1.20.1070.10:FF:000033">
    <property type="entry name" value="Vomeronasal type-1 receptor"/>
    <property type="match status" value="1"/>
</dbReference>
<keyword evidence="7 13" id="KW-1133">Transmembrane helix</keyword>
<keyword evidence="9 13" id="KW-0472">Membrane</keyword>
<feature type="transmembrane region" description="Helical" evidence="13">
    <location>
        <begin position="185"/>
        <end position="209"/>
    </location>
</feature>
<dbReference type="AlphaFoldDB" id="A0A6P3FQF6"/>
<dbReference type="GeneID" id="101567173"/>
<comment type="function">
    <text evidence="1">Putative pheromone receptor.</text>
</comment>
<dbReference type="OrthoDB" id="9606139at2759"/>
<evidence type="ECO:0000256" key="10">
    <source>
        <dbReference type="ARBA" id="ARBA00023170"/>
    </source>
</evidence>
<protein>
    <recommendedName>
        <fullName evidence="13">Vomeronasal type-1 receptor</fullName>
    </recommendedName>
</protein>
<accession>A0A6P3FQF6</accession>
<dbReference type="PANTHER" id="PTHR24062">
    <property type="entry name" value="VOMERONASAL TYPE-1 RECEPTOR"/>
    <property type="match status" value="1"/>
</dbReference>
<sequence length="253" mass="28924">MAVANFLILLCKGMPHMMLTWGITPILGNTGCKLVFYIHRVARGLSLCTTCLLSNFQAITISPKPRRMICLKDGAWKNFSFPCVLCWIISLLINTFIPINIEGLQHTHNSTKLRDYGLCSSRNSETSTPKYAFLMTLVDVVFLGLMAWTSAYMVFLLYRHQQTMKHIHTTTNSHRFSPETKATQTILLLASTFILFYLMNSFLTIYYTVFFKPHLWLQHATIFLTACYPTISPLILMLRDPQAPKCCSSMQTK</sequence>
<dbReference type="InterPro" id="IPR004072">
    <property type="entry name" value="Vmron_rcpt_1"/>
</dbReference>
<dbReference type="SUPFAM" id="SSF81321">
    <property type="entry name" value="Family A G protein-coupled receptor-like"/>
    <property type="match status" value="1"/>
</dbReference>
<feature type="transmembrane region" description="Helical" evidence="13">
    <location>
        <begin position="215"/>
        <end position="236"/>
    </location>
</feature>
<dbReference type="Gene3D" id="1.20.1070.10">
    <property type="entry name" value="Rhodopsin 7-helix transmembrane proteins"/>
    <property type="match status" value="1"/>
</dbReference>
<evidence type="ECO:0000259" key="14">
    <source>
        <dbReference type="PROSITE" id="PS50262"/>
    </source>
</evidence>
<organism evidence="15 16">
    <name type="scientific">Octodon degus</name>
    <name type="common">Degu</name>
    <name type="synonym">Sciurus degus</name>
    <dbReference type="NCBI Taxonomy" id="10160"/>
    <lineage>
        <taxon>Eukaryota</taxon>
        <taxon>Metazoa</taxon>
        <taxon>Chordata</taxon>
        <taxon>Craniata</taxon>
        <taxon>Vertebrata</taxon>
        <taxon>Euteleostomi</taxon>
        <taxon>Mammalia</taxon>
        <taxon>Eutheria</taxon>
        <taxon>Euarchontoglires</taxon>
        <taxon>Glires</taxon>
        <taxon>Rodentia</taxon>
        <taxon>Hystricomorpha</taxon>
        <taxon>Octodontidae</taxon>
        <taxon>Octodon</taxon>
    </lineage>
</organism>
<comment type="caution">
    <text evidence="13">Lacks conserved residue(s) required for the propagation of feature annotation.</text>
</comment>
<keyword evidence="10 13" id="KW-0675">Receptor</keyword>
<evidence type="ECO:0000256" key="8">
    <source>
        <dbReference type="ARBA" id="ARBA00023040"/>
    </source>
</evidence>
<evidence type="ECO:0000256" key="2">
    <source>
        <dbReference type="ARBA" id="ARBA00004651"/>
    </source>
</evidence>
<comment type="subcellular location">
    <subcellularLocation>
        <location evidence="2 13">Cell membrane</location>
        <topology evidence="2 13">Multi-pass membrane protein</topology>
    </subcellularLocation>
</comment>
<evidence type="ECO:0000256" key="5">
    <source>
        <dbReference type="ARBA" id="ARBA00022507"/>
    </source>
</evidence>
<comment type="similarity">
    <text evidence="3 13">Belongs to the G-protein coupled receptor 1 family.</text>
</comment>
<feature type="transmembrane region" description="Helical" evidence="13">
    <location>
        <begin position="131"/>
        <end position="158"/>
    </location>
</feature>
<dbReference type="Pfam" id="PF03402">
    <property type="entry name" value="V1R"/>
    <property type="match status" value="1"/>
</dbReference>
<evidence type="ECO:0000313" key="16">
    <source>
        <dbReference type="RefSeq" id="XP_004644738.2"/>
    </source>
</evidence>
<proteinExistence type="inferred from homology"/>
<evidence type="ECO:0000256" key="9">
    <source>
        <dbReference type="ARBA" id="ARBA00023136"/>
    </source>
</evidence>
<dbReference type="InterPro" id="IPR017452">
    <property type="entry name" value="GPCR_Rhodpsn_7TM"/>
</dbReference>
<evidence type="ECO:0000256" key="11">
    <source>
        <dbReference type="ARBA" id="ARBA00023180"/>
    </source>
</evidence>
<dbReference type="RefSeq" id="XP_004644738.2">
    <property type="nucleotide sequence ID" value="XM_004644681.2"/>
</dbReference>
<evidence type="ECO:0000256" key="13">
    <source>
        <dbReference type="RuleBase" id="RU364061"/>
    </source>
</evidence>
<evidence type="ECO:0000256" key="4">
    <source>
        <dbReference type="ARBA" id="ARBA00022475"/>
    </source>
</evidence>
<evidence type="ECO:0000256" key="3">
    <source>
        <dbReference type="ARBA" id="ARBA00010663"/>
    </source>
</evidence>
<keyword evidence="4 13" id="KW-1003">Cell membrane</keyword>
<keyword evidence="15" id="KW-1185">Reference proteome</keyword>
<keyword evidence="6 13" id="KW-0812">Transmembrane</keyword>
<evidence type="ECO:0000256" key="1">
    <source>
        <dbReference type="ARBA" id="ARBA00003878"/>
    </source>
</evidence>
<feature type="transmembrane region" description="Helical" evidence="13">
    <location>
        <begin position="79"/>
        <end position="101"/>
    </location>
</feature>
<feature type="domain" description="G-protein coupled receptors family 1 profile" evidence="14">
    <location>
        <begin position="1"/>
        <end position="236"/>
    </location>
</feature>
<keyword evidence="11" id="KW-0325">Glycoprotein</keyword>
<dbReference type="PRINTS" id="PR01534">
    <property type="entry name" value="VOMERONASL1R"/>
</dbReference>
<name>A0A6P3FQF6_OCTDE</name>